<evidence type="ECO:0000313" key="6">
    <source>
        <dbReference type="EMBL" id="AEK60797.1"/>
    </source>
</evidence>
<sequence>MLLRCLTAVQRYRQERTAHGPDSRAAARIQKTEKRWNMAISAIESVLQQLTATAQIAGSGAAASSGIAGGGFADEMKKSLERISNSQQHAAGQAEAFELGKPGVSLNDVMIDLQKANVGFQMGLQVRNRVVAAYQEIMNMPA</sequence>
<dbReference type="NCBIfam" id="TIGR00205">
    <property type="entry name" value="fliE"/>
    <property type="match status" value="1"/>
</dbReference>
<keyword evidence="6" id="KW-0282">Flagellum</keyword>
<dbReference type="HAMAP" id="MF_00724">
    <property type="entry name" value="FliE"/>
    <property type="match status" value="1"/>
</dbReference>
<evidence type="ECO:0000256" key="4">
    <source>
        <dbReference type="HAMAP-Rule" id="MF_00724"/>
    </source>
</evidence>
<dbReference type="PANTHER" id="PTHR34653">
    <property type="match status" value="1"/>
</dbReference>
<dbReference type="GO" id="GO:0005198">
    <property type="term" value="F:structural molecule activity"/>
    <property type="evidence" value="ECO:0007669"/>
    <property type="project" value="UniProtKB-UniRule"/>
</dbReference>
<dbReference type="AlphaFoldDB" id="G0AIL4"/>
<organism evidence="6 7">
    <name type="scientific">Collimonas fungivorans (strain Ter331)</name>
    <dbReference type="NCBI Taxonomy" id="1005048"/>
    <lineage>
        <taxon>Bacteria</taxon>
        <taxon>Pseudomonadati</taxon>
        <taxon>Pseudomonadota</taxon>
        <taxon>Betaproteobacteria</taxon>
        <taxon>Burkholderiales</taxon>
        <taxon>Oxalobacteraceae</taxon>
        <taxon>Collimonas</taxon>
    </lineage>
</organism>
<protein>
    <recommendedName>
        <fullName evidence="4 5">Flagellar hook-basal body complex protein FliE</fullName>
    </recommendedName>
</protein>
<evidence type="ECO:0000256" key="1">
    <source>
        <dbReference type="ARBA" id="ARBA00004117"/>
    </source>
</evidence>
<comment type="similarity">
    <text evidence="2 4">Belongs to the FliE family.</text>
</comment>
<gene>
    <name evidence="4 6" type="primary">fliE</name>
    <name evidence="6" type="ordered locus">CFU_0965</name>
</gene>
<proteinExistence type="inferred from homology"/>
<reference evidence="6 7" key="5">
    <citation type="journal article" date="2011" name="ISME J.">
        <title>Dual transcriptional profiling of a bacterial/fungal confrontation: Collimonas fungivorans versus Aspergillus niger.</title>
        <authorList>
            <person name="Mela F."/>
            <person name="Fritsche K."/>
            <person name="de Boer W."/>
            <person name="van Veen J.A."/>
            <person name="de Graaff L.H."/>
            <person name="van den Berg M."/>
            <person name="Leveau J.H."/>
        </authorList>
    </citation>
    <scope>NUCLEOTIDE SEQUENCE [LARGE SCALE GENOMIC DNA]</scope>
    <source>
        <strain evidence="6 7">Ter331</strain>
    </source>
</reference>
<reference evidence="6 7" key="1">
    <citation type="journal article" date="2004" name="Environ. Microbiol.">
        <title>Phylogeny-function analysis of (meta)genomic libraries: screening for expression of ribosomal RNA genes by large-insert library fluorescent in situ hybridization (LIL-FISH).</title>
        <authorList>
            <person name="Leveau J.H."/>
            <person name="Gerards S."/>
            <person name="de Boer W."/>
            <person name="van Veen J.A."/>
        </authorList>
    </citation>
    <scope>NUCLEOTIDE SEQUENCE [LARGE SCALE GENOMIC DNA]</scope>
    <source>
        <strain evidence="6 7">Ter331</strain>
    </source>
</reference>
<dbReference type="GO" id="GO:0009425">
    <property type="term" value="C:bacterial-type flagellum basal body"/>
    <property type="evidence" value="ECO:0007669"/>
    <property type="project" value="UniProtKB-SubCell"/>
</dbReference>
<name>G0AIL4_COLFT</name>
<dbReference type="GO" id="GO:0071973">
    <property type="term" value="P:bacterial-type flagellum-dependent cell motility"/>
    <property type="evidence" value="ECO:0007669"/>
    <property type="project" value="InterPro"/>
</dbReference>
<dbReference type="HOGENOM" id="CLU_1812476_0_0_4"/>
<keyword evidence="7" id="KW-1185">Reference proteome</keyword>
<comment type="subcellular location">
    <subcellularLocation>
        <location evidence="1 4">Bacterial flagellum basal body</location>
    </subcellularLocation>
</comment>
<dbReference type="STRING" id="1005048.CFU_0965"/>
<keyword evidence="3 4" id="KW-0975">Bacterial flagellum</keyword>
<evidence type="ECO:0000313" key="7">
    <source>
        <dbReference type="Proteomes" id="UP000008392"/>
    </source>
</evidence>
<dbReference type="eggNOG" id="COG1677">
    <property type="taxonomic scope" value="Bacteria"/>
</dbReference>
<accession>G0AIL4</accession>
<keyword evidence="6" id="KW-0966">Cell projection</keyword>
<dbReference type="InterPro" id="IPR001624">
    <property type="entry name" value="FliE"/>
</dbReference>
<dbReference type="GO" id="GO:0003774">
    <property type="term" value="F:cytoskeletal motor activity"/>
    <property type="evidence" value="ECO:0007669"/>
    <property type="project" value="InterPro"/>
</dbReference>
<dbReference type="Proteomes" id="UP000008392">
    <property type="component" value="Chromosome"/>
</dbReference>
<reference evidence="6 7" key="2">
    <citation type="journal article" date="2006" name="J. Microbiol. Methods">
        <title>Genomic flank-sequencing of plasposon insertion sites for rapid identification of functional genes.</title>
        <authorList>
            <person name="Leveau J.H."/>
            <person name="Gerards S."/>
            <person name="Fritsche K."/>
            <person name="Zondag G."/>
            <person name="van Veen J.A."/>
        </authorList>
    </citation>
    <scope>NUCLEOTIDE SEQUENCE [LARGE SCALE GENOMIC DNA]</scope>
    <source>
        <strain evidence="6 7">Ter331</strain>
    </source>
</reference>
<evidence type="ECO:0000256" key="3">
    <source>
        <dbReference type="ARBA" id="ARBA00023143"/>
    </source>
</evidence>
<dbReference type="EMBL" id="CP002745">
    <property type="protein sequence ID" value="AEK60797.1"/>
    <property type="molecule type" value="Genomic_DNA"/>
</dbReference>
<reference evidence="7" key="6">
    <citation type="submission" date="2011-05" db="EMBL/GenBank/DDBJ databases">
        <title>Complete sequence of Collimonas fungivorans Ter331.</title>
        <authorList>
            <person name="Leveau J.H."/>
        </authorList>
    </citation>
    <scope>NUCLEOTIDE SEQUENCE [LARGE SCALE GENOMIC DNA]</scope>
    <source>
        <strain evidence="7">Ter331</strain>
    </source>
</reference>
<dbReference type="PRINTS" id="PR01006">
    <property type="entry name" value="FLGHOOKFLIE"/>
</dbReference>
<evidence type="ECO:0000256" key="5">
    <source>
        <dbReference type="NCBIfam" id="TIGR00205"/>
    </source>
</evidence>
<evidence type="ECO:0000256" key="2">
    <source>
        <dbReference type="ARBA" id="ARBA00009272"/>
    </source>
</evidence>
<reference evidence="6 7" key="3">
    <citation type="journal article" date="2008" name="FEMS Microbiol. Ecol.">
        <title>Identification and characterization of genes underlying chitinolysis in Collimonas fungivorans Ter331.</title>
        <authorList>
            <person name="Fritsche K."/>
            <person name="de Boer W."/>
            <person name="Gerards S."/>
            <person name="van den Berg M."/>
            <person name="van Veen J.A."/>
            <person name="Leveau J.H."/>
        </authorList>
    </citation>
    <scope>NUCLEOTIDE SEQUENCE [LARGE SCALE GENOMIC DNA]</scope>
    <source>
        <strain evidence="6 7">Ter331</strain>
    </source>
</reference>
<keyword evidence="6" id="KW-0969">Cilium</keyword>
<dbReference type="PANTHER" id="PTHR34653:SF1">
    <property type="entry name" value="FLAGELLAR HOOK-BASAL BODY COMPLEX PROTEIN FLIE"/>
    <property type="match status" value="1"/>
</dbReference>
<dbReference type="KEGG" id="cfu:CFU_0965"/>
<reference evidence="6 7" key="4">
    <citation type="journal article" date="2010" name="Environ. Microbiol.">
        <title>The bacterial genus Collimonas: mycophagy, weathering and other adaptive solutions to life in oligotrophic soil environments.</title>
        <authorList>
            <person name="Leveau J.H."/>
            <person name="Uroz S."/>
            <person name="de Boer W."/>
        </authorList>
    </citation>
    <scope>NUCLEOTIDE SEQUENCE [LARGE SCALE GENOMIC DNA]</scope>
    <source>
        <strain evidence="6 7">Ter331</strain>
    </source>
</reference>
<dbReference type="Pfam" id="PF02049">
    <property type="entry name" value="FliE"/>
    <property type="match status" value="1"/>
</dbReference>